<dbReference type="RefSeq" id="WP_174559314.1">
    <property type="nucleotide sequence ID" value="NZ_CADDTS010000025.1"/>
</dbReference>
<name>A0A811GCX8_9GAMM</name>
<accession>A0A811GCX8</accession>
<evidence type="ECO:0000256" key="1">
    <source>
        <dbReference type="SAM" id="Phobius"/>
    </source>
</evidence>
<keyword evidence="1" id="KW-0812">Transmembrane</keyword>
<comment type="caution">
    <text evidence="2">The sequence shown here is derived from an EMBL/GenBank/DDBJ whole genome shotgun (WGS) entry which is preliminary data.</text>
</comment>
<keyword evidence="1" id="KW-1133">Transmembrane helix</keyword>
<keyword evidence="1" id="KW-0472">Membrane</keyword>
<feature type="transmembrane region" description="Helical" evidence="1">
    <location>
        <begin position="7"/>
        <end position="25"/>
    </location>
</feature>
<dbReference type="EMBL" id="CADDTS010000025">
    <property type="protein sequence ID" value="CAB1213991.1"/>
    <property type="molecule type" value="Genomic_DNA"/>
</dbReference>
<protein>
    <submittedName>
        <fullName evidence="2">Uncharacterized protein</fullName>
    </submittedName>
</protein>
<dbReference type="Proteomes" id="UP000489961">
    <property type="component" value="Unassembled WGS sequence"/>
</dbReference>
<organism evidence="2 3">
    <name type="scientific">Acinetobacter bouvetii</name>
    <dbReference type="NCBI Taxonomy" id="202951"/>
    <lineage>
        <taxon>Bacteria</taxon>
        <taxon>Pseudomonadati</taxon>
        <taxon>Pseudomonadota</taxon>
        <taxon>Gammaproteobacteria</taxon>
        <taxon>Moraxellales</taxon>
        <taxon>Moraxellaceae</taxon>
        <taxon>Acinetobacter</taxon>
    </lineage>
</organism>
<evidence type="ECO:0000313" key="2">
    <source>
        <dbReference type="EMBL" id="CAB1213991.1"/>
    </source>
</evidence>
<dbReference type="AlphaFoldDB" id="A0A811GCX8"/>
<reference evidence="2 3" key="1">
    <citation type="submission" date="2020-02" db="EMBL/GenBank/DDBJ databases">
        <authorList>
            <person name="Chaudhuri R."/>
        </authorList>
    </citation>
    <scope>NUCLEOTIDE SEQUENCE [LARGE SCALE GENOMIC DNA]</scope>
    <source>
        <strain evidence="2">SFB21</strain>
    </source>
</reference>
<evidence type="ECO:0000313" key="3">
    <source>
        <dbReference type="Proteomes" id="UP000489961"/>
    </source>
</evidence>
<proteinExistence type="predicted"/>
<gene>
    <name evidence="2" type="ORF">SFB21_1387</name>
</gene>
<sequence>MNRTLQLGSIIGLMVVLLLAIIYIFKPSTSTQINTAEPIVDNVPAMKTSEPNKTPSKLDNATSEQNINQKELIQQREQLYKKFQDINTALSRGQQPDAGQISKMLEQQKQLVQSGIVPADEAISNAQFLKQILPVMQAQIHRHILQLEQLRHGAK</sequence>